<evidence type="ECO:0000256" key="2">
    <source>
        <dbReference type="ARBA" id="ARBA00008156"/>
    </source>
</evidence>
<dbReference type="EMBL" id="CM000851">
    <property type="protein sequence ID" value="KRH01140.2"/>
    <property type="molecule type" value="Genomic_DNA"/>
</dbReference>
<dbReference type="InParanoid" id="A0A0R0FG53"/>
<dbReference type="EnsemblPlants" id="KRH01140">
    <property type="protein sequence ID" value="KRH01140"/>
    <property type="gene ID" value="GLYMA_18G256700"/>
</dbReference>
<dbReference type="SMR" id="A0A0R0FG53"/>
<reference evidence="5 6" key="1">
    <citation type="journal article" date="2010" name="Nature">
        <title>Genome sequence of the palaeopolyploid soybean.</title>
        <authorList>
            <person name="Schmutz J."/>
            <person name="Cannon S.B."/>
            <person name="Schlueter J."/>
            <person name="Ma J."/>
            <person name="Mitros T."/>
            <person name="Nelson W."/>
            <person name="Hyten D.L."/>
            <person name="Song Q."/>
            <person name="Thelen J.J."/>
            <person name="Cheng J."/>
            <person name="Xu D."/>
            <person name="Hellsten U."/>
            <person name="May G.D."/>
            <person name="Yu Y."/>
            <person name="Sakurai T."/>
            <person name="Umezawa T."/>
            <person name="Bhattacharyya M.K."/>
            <person name="Sandhu D."/>
            <person name="Valliyodan B."/>
            <person name="Lindquist E."/>
            <person name="Peto M."/>
            <person name="Grant D."/>
            <person name="Shu S."/>
            <person name="Goodstein D."/>
            <person name="Barry K."/>
            <person name="Futrell-Griggs M."/>
            <person name="Abernathy B."/>
            <person name="Du J."/>
            <person name="Tian Z."/>
            <person name="Zhu L."/>
            <person name="Gill N."/>
            <person name="Joshi T."/>
            <person name="Libault M."/>
            <person name="Sethuraman A."/>
            <person name="Zhang X.-C."/>
            <person name="Shinozaki K."/>
            <person name="Nguyen H.T."/>
            <person name="Wing R.A."/>
            <person name="Cregan P."/>
            <person name="Specht J."/>
            <person name="Grimwood J."/>
            <person name="Rokhsar D."/>
            <person name="Stacey G."/>
            <person name="Shoemaker R.C."/>
            <person name="Jackson S.A."/>
        </authorList>
    </citation>
    <scope>NUCLEOTIDE SEQUENCE</scope>
    <source>
        <strain evidence="6">cv. Williams 82</strain>
        <tissue evidence="5">Callus</tissue>
    </source>
</reference>
<proteinExistence type="inferred from homology"/>
<evidence type="ECO:0000313" key="7">
    <source>
        <dbReference type="Proteomes" id="UP000008827"/>
    </source>
</evidence>
<dbReference type="SMART" id="SM00564">
    <property type="entry name" value="PQQ"/>
    <property type="match status" value="1"/>
</dbReference>
<dbReference type="GO" id="GO:0016491">
    <property type="term" value="F:oxidoreductase activity"/>
    <property type="evidence" value="ECO:0007669"/>
    <property type="project" value="UniProtKB-KW"/>
</dbReference>
<keyword evidence="3" id="KW-0560">Oxidoreductase</keyword>
<comment type="similarity">
    <text evidence="2">Belongs to the bacterial PQQ dehydrogenase family.</text>
</comment>
<organism evidence="5">
    <name type="scientific">Glycine max</name>
    <name type="common">Soybean</name>
    <name type="synonym">Glycine hispida</name>
    <dbReference type="NCBI Taxonomy" id="3847"/>
    <lineage>
        <taxon>Eukaryota</taxon>
        <taxon>Viridiplantae</taxon>
        <taxon>Streptophyta</taxon>
        <taxon>Embryophyta</taxon>
        <taxon>Tracheophyta</taxon>
        <taxon>Spermatophyta</taxon>
        <taxon>Magnoliopsida</taxon>
        <taxon>eudicotyledons</taxon>
        <taxon>Gunneridae</taxon>
        <taxon>Pentapetalae</taxon>
        <taxon>rosids</taxon>
        <taxon>fabids</taxon>
        <taxon>Fabales</taxon>
        <taxon>Fabaceae</taxon>
        <taxon>Papilionoideae</taxon>
        <taxon>50 kb inversion clade</taxon>
        <taxon>NPAAA clade</taxon>
        <taxon>indigoferoid/millettioid clade</taxon>
        <taxon>Phaseoleae</taxon>
        <taxon>Glycine</taxon>
        <taxon>Glycine subgen. Soja</taxon>
    </lineage>
</organism>
<evidence type="ECO:0000256" key="3">
    <source>
        <dbReference type="ARBA" id="ARBA00023002"/>
    </source>
</evidence>
<dbReference type="Pfam" id="PF13360">
    <property type="entry name" value="PQQ_2"/>
    <property type="match status" value="1"/>
</dbReference>
<dbReference type="PANTHER" id="PTHR32303">
    <property type="entry name" value="QUINOPROTEIN ALCOHOL DEHYDROGENASE (CYTOCHROME C)"/>
    <property type="match status" value="1"/>
</dbReference>
<feature type="domain" description="Pyrrolo-quinoline quinone repeat" evidence="4">
    <location>
        <begin position="281"/>
        <end position="358"/>
    </location>
</feature>
<reference evidence="5" key="3">
    <citation type="submission" date="2018-07" db="EMBL/GenBank/DDBJ databases">
        <title>WGS assembly of Glycine max.</title>
        <authorList>
            <person name="Schmutz J."/>
            <person name="Cannon S."/>
            <person name="Schlueter J."/>
            <person name="Ma J."/>
            <person name="Mitros T."/>
            <person name="Nelson W."/>
            <person name="Hyten D."/>
            <person name="Song Q."/>
            <person name="Thelen J."/>
            <person name="Cheng J."/>
            <person name="Xu D."/>
            <person name="Hellsten U."/>
            <person name="May G."/>
            <person name="Yu Y."/>
            <person name="Sakurai T."/>
            <person name="Umezawa T."/>
            <person name="Bhattacharyya M."/>
            <person name="Sandhu D."/>
            <person name="Valliyodan B."/>
            <person name="Lindquist E."/>
            <person name="Peto M."/>
            <person name="Grant D."/>
            <person name="Shu S."/>
            <person name="Goodstein D."/>
            <person name="Barry K."/>
            <person name="Futrell-Griggs M."/>
            <person name="Abernathy B."/>
            <person name="Du J."/>
            <person name="Tian Z."/>
            <person name="Zhu L."/>
            <person name="Gill N."/>
            <person name="Joshi T."/>
            <person name="Libault M."/>
            <person name="Sethuraman A."/>
            <person name="Zhang X."/>
            <person name="Shinozaki K."/>
            <person name="Nguyen H."/>
            <person name="Wing R."/>
            <person name="Cregan P."/>
            <person name="Specht J."/>
            <person name="Grimwood J."/>
            <person name="Rokhsar D."/>
            <person name="Stacey G."/>
            <person name="Shoemaker R."/>
            <person name="Jackson S."/>
        </authorList>
    </citation>
    <scope>NUCLEOTIDE SEQUENCE</scope>
    <source>
        <tissue evidence="5">Callus</tissue>
    </source>
</reference>
<dbReference type="PANTHER" id="PTHR32303:SF10">
    <property type="entry name" value="OUTER MEMBRANE PROTEIN ASSEMBLY FACTOR BAMB"/>
    <property type="match status" value="1"/>
</dbReference>
<dbReference type="Proteomes" id="UP000008827">
    <property type="component" value="Chromosome 18"/>
</dbReference>
<dbReference type="OMA" id="AMHARNG"/>
<evidence type="ECO:0000259" key="4">
    <source>
        <dbReference type="Pfam" id="PF13360"/>
    </source>
</evidence>
<dbReference type="Gramene" id="KRH01140">
    <property type="protein sequence ID" value="KRH01140"/>
    <property type="gene ID" value="GLYMA_18G256700"/>
</dbReference>
<comment type="cofactor">
    <cofactor evidence="1">
        <name>pyrroloquinoline quinone</name>
        <dbReference type="ChEBI" id="CHEBI:58442"/>
    </cofactor>
</comment>
<dbReference type="SUPFAM" id="SSF50998">
    <property type="entry name" value="Quinoprotein alcohol dehydrogenase-like"/>
    <property type="match status" value="2"/>
</dbReference>
<accession>A0A2K7FZL6</accession>
<sequence>MYGPAVLICVKRTSGELVWKTTLDYHPEAFITVSGTYYKEKYYTGISSTESSVPIDECSTFHGSFVKLDAQSGAMLWKTYTLPSNNNTRGEYAGAAVWGSSPSFDVKRNRVYIATGNLYSTPLRIRQCRERQIYRTGPTQTDECIEPDSHSNSILALDLNSGKIICYDVWILYCRNVSTSNCPHQGLRPNADFGEAPMMLTTYINRTKKGIVVAVQKSAYAWALDRNNANIVWSMEAELDGVQGGGSLGATTDEKTVYTNFVNSDAKNFTFAPSNVITTAVAMHARNGRVLWLTANPSKTTANGPVSVANEVVFAGSADRLGLIYAIDAKSGKILWSYKTGGSAYGGMSISNGCIYVGHGYTGVVFSYTGGTSLFAFCIV</sequence>
<dbReference type="InterPro" id="IPR011047">
    <property type="entry name" value="Quinoprotein_ADH-like_sf"/>
</dbReference>
<dbReference type="InterPro" id="IPR018391">
    <property type="entry name" value="PQQ_b-propeller_rpt"/>
</dbReference>
<gene>
    <name evidence="5" type="ORF">GLYMA_18G256700</name>
</gene>
<protein>
    <recommendedName>
        <fullName evidence="4">Pyrrolo-quinoline quinone repeat domain-containing protein</fullName>
    </recommendedName>
</protein>
<dbReference type="STRING" id="3847.A0A0R0FG53"/>
<accession>A0A0R0FG53</accession>
<evidence type="ECO:0000313" key="5">
    <source>
        <dbReference type="EMBL" id="KRH01140.2"/>
    </source>
</evidence>
<evidence type="ECO:0000313" key="6">
    <source>
        <dbReference type="EnsemblPlants" id="KRH01140"/>
    </source>
</evidence>
<dbReference type="InterPro" id="IPR002372">
    <property type="entry name" value="PQQ_rpt_dom"/>
</dbReference>
<evidence type="ECO:0000256" key="1">
    <source>
        <dbReference type="ARBA" id="ARBA00001931"/>
    </source>
</evidence>
<dbReference type="Gene3D" id="2.140.10.10">
    <property type="entry name" value="Quinoprotein alcohol dehydrogenase-like superfamily"/>
    <property type="match status" value="1"/>
</dbReference>
<reference evidence="6" key="2">
    <citation type="submission" date="2018-02" db="UniProtKB">
        <authorList>
            <consortium name="EnsemblPlants"/>
        </authorList>
    </citation>
    <scope>IDENTIFICATION</scope>
    <source>
        <strain evidence="6">Williams 82</strain>
    </source>
</reference>
<keyword evidence="7" id="KW-1185">Reference proteome</keyword>
<dbReference type="AlphaFoldDB" id="A0A0R0FG53"/>
<name>A0A0R0FG53_SOYBN</name>